<protein>
    <submittedName>
        <fullName evidence="2">Uncharacterized protein</fullName>
    </submittedName>
</protein>
<feature type="compositionally biased region" description="Polar residues" evidence="1">
    <location>
        <begin position="76"/>
        <end position="87"/>
    </location>
</feature>
<evidence type="ECO:0000256" key="1">
    <source>
        <dbReference type="SAM" id="MobiDB-lite"/>
    </source>
</evidence>
<feature type="region of interest" description="Disordered" evidence="1">
    <location>
        <begin position="1"/>
        <end position="252"/>
    </location>
</feature>
<keyword evidence="3" id="KW-1185">Reference proteome</keyword>
<reference evidence="2" key="2">
    <citation type="submission" date="2021-09" db="EMBL/GenBank/DDBJ databases">
        <authorList>
            <person name="Jia N."/>
            <person name="Wang J."/>
            <person name="Shi W."/>
            <person name="Du L."/>
            <person name="Sun Y."/>
            <person name="Zhan W."/>
            <person name="Jiang J."/>
            <person name="Wang Q."/>
            <person name="Zhang B."/>
            <person name="Ji P."/>
            <person name="Sakyi L.B."/>
            <person name="Cui X."/>
            <person name="Yuan T."/>
            <person name="Jiang B."/>
            <person name="Yang W."/>
            <person name="Lam T.T.-Y."/>
            <person name="Chang Q."/>
            <person name="Ding S."/>
            <person name="Wang X."/>
            <person name="Zhu J."/>
            <person name="Ruan X."/>
            <person name="Zhao L."/>
            <person name="Wei J."/>
            <person name="Que T."/>
            <person name="Du C."/>
            <person name="Cheng J."/>
            <person name="Dai P."/>
            <person name="Han X."/>
            <person name="Huang E."/>
            <person name="Gao Y."/>
            <person name="Liu J."/>
            <person name="Shao H."/>
            <person name="Ye R."/>
            <person name="Li L."/>
            <person name="Wei W."/>
            <person name="Wang X."/>
            <person name="Wang C."/>
            <person name="Huo Q."/>
            <person name="Li W."/>
            <person name="Guo W."/>
            <person name="Chen H."/>
            <person name="Chen S."/>
            <person name="Zhou L."/>
            <person name="Zhou L."/>
            <person name="Ni X."/>
            <person name="Tian J."/>
            <person name="Zhou Y."/>
            <person name="Sheng Y."/>
            <person name="Liu T."/>
            <person name="Pan Y."/>
            <person name="Xia L."/>
            <person name="Li J."/>
            <person name="Zhao F."/>
            <person name="Cao W."/>
        </authorList>
    </citation>
    <scope>NUCLEOTIDE SEQUENCE</scope>
    <source>
        <strain evidence="2">Rmic-2018</strain>
        <tissue evidence="2">Larvae</tissue>
    </source>
</reference>
<sequence>MAVGESCLERGRCDGKDNQEDRLVARKGPQGGRRLSLKAKTEQVTSAATRSEWWNKKGDDDDVRHGEVLQSAVGKTPSSPAQQQMSMKASGEGAPKRTEPSSPSRRRQPSEPAPQHGGASQRRGREESQHGAVGMKPNRKGKMAADELEGQTGAASSDELEPGVGRGRNSRSRDPEAAHGSILSLSLRPSGLGAHTQTDENRTQRSTKKARRDVAGRRRDSTPGSEHEEVESKQRSSQQSAPGDVDTDSDFY</sequence>
<name>A0A9J6D0Q6_RHIMP</name>
<dbReference type="Proteomes" id="UP000821866">
    <property type="component" value="Unassembled WGS sequence"/>
</dbReference>
<dbReference type="EMBL" id="JABSTU010003907">
    <property type="protein sequence ID" value="KAH7964489.1"/>
    <property type="molecule type" value="Genomic_DNA"/>
</dbReference>
<evidence type="ECO:0000313" key="2">
    <source>
        <dbReference type="EMBL" id="KAH7964489.1"/>
    </source>
</evidence>
<feature type="compositionally biased region" description="Basic and acidic residues" evidence="1">
    <location>
        <begin position="212"/>
        <end position="234"/>
    </location>
</feature>
<comment type="caution">
    <text evidence="2">The sequence shown here is derived from an EMBL/GenBank/DDBJ whole genome shotgun (WGS) entry which is preliminary data.</text>
</comment>
<proteinExistence type="predicted"/>
<feature type="compositionally biased region" description="Basic and acidic residues" evidence="1">
    <location>
        <begin position="53"/>
        <end position="67"/>
    </location>
</feature>
<dbReference type="AlphaFoldDB" id="A0A9J6D0Q6"/>
<evidence type="ECO:0000313" key="3">
    <source>
        <dbReference type="Proteomes" id="UP000821866"/>
    </source>
</evidence>
<organism evidence="2 3">
    <name type="scientific">Rhipicephalus microplus</name>
    <name type="common">Cattle tick</name>
    <name type="synonym">Boophilus microplus</name>
    <dbReference type="NCBI Taxonomy" id="6941"/>
    <lineage>
        <taxon>Eukaryota</taxon>
        <taxon>Metazoa</taxon>
        <taxon>Ecdysozoa</taxon>
        <taxon>Arthropoda</taxon>
        <taxon>Chelicerata</taxon>
        <taxon>Arachnida</taxon>
        <taxon>Acari</taxon>
        <taxon>Parasitiformes</taxon>
        <taxon>Ixodida</taxon>
        <taxon>Ixodoidea</taxon>
        <taxon>Ixodidae</taxon>
        <taxon>Rhipicephalinae</taxon>
        <taxon>Rhipicephalus</taxon>
        <taxon>Boophilus</taxon>
    </lineage>
</organism>
<feature type="compositionally biased region" description="Basic and acidic residues" evidence="1">
    <location>
        <begin position="7"/>
        <end position="24"/>
    </location>
</feature>
<accession>A0A9J6D0Q6</accession>
<reference evidence="2" key="1">
    <citation type="journal article" date="2020" name="Cell">
        <title>Large-Scale Comparative Analyses of Tick Genomes Elucidate Their Genetic Diversity and Vector Capacities.</title>
        <authorList>
            <consortium name="Tick Genome and Microbiome Consortium (TIGMIC)"/>
            <person name="Jia N."/>
            <person name="Wang J."/>
            <person name="Shi W."/>
            <person name="Du L."/>
            <person name="Sun Y."/>
            <person name="Zhan W."/>
            <person name="Jiang J.F."/>
            <person name="Wang Q."/>
            <person name="Zhang B."/>
            <person name="Ji P."/>
            <person name="Bell-Sakyi L."/>
            <person name="Cui X.M."/>
            <person name="Yuan T.T."/>
            <person name="Jiang B.G."/>
            <person name="Yang W.F."/>
            <person name="Lam T.T."/>
            <person name="Chang Q.C."/>
            <person name="Ding S.J."/>
            <person name="Wang X.J."/>
            <person name="Zhu J.G."/>
            <person name="Ruan X.D."/>
            <person name="Zhao L."/>
            <person name="Wei J.T."/>
            <person name="Ye R.Z."/>
            <person name="Que T.C."/>
            <person name="Du C.H."/>
            <person name="Zhou Y.H."/>
            <person name="Cheng J.X."/>
            <person name="Dai P.F."/>
            <person name="Guo W.B."/>
            <person name="Han X.H."/>
            <person name="Huang E.J."/>
            <person name="Li L.F."/>
            <person name="Wei W."/>
            <person name="Gao Y.C."/>
            <person name="Liu J.Z."/>
            <person name="Shao H.Z."/>
            <person name="Wang X."/>
            <person name="Wang C.C."/>
            <person name="Yang T.C."/>
            <person name="Huo Q.B."/>
            <person name="Li W."/>
            <person name="Chen H.Y."/>
            <person name="Chen S.E."/>
            <person name="Zhou L.G."/>
            <person name="Ni X.B."/>
            <person name="Tian J.H."/>
            <person name="Sheng Y."/>
            <person name="Liu T."/>
            <person name="Pan Y.S."/>
            <person name="Xia L.Y."/>
            <person name="Li J."/>
            <person name="Zhao F."/>
            <person name="Cao W.C."/>
        </authorList>
    </citation>
    <scope>NUCLEOTIDE SEQUENCE</scope>
    <source>
        <strain evidence="2">Rmic-2018</strain>
    </source>
</reference>
<gene>
    <name evidence="2" type="ORF">HPB51_027277</name>
</gene>